<reference evidence="2 3" key="1">
    <citation type="submission" date="2016-03" db="EMBL/GenBank/DDBJ databases">
        <title>The draft genome sequence of Fonsecaea nubica causative agent of cutaneous subcutaneous infection in human host.</title>
        <authorList>
            <person name="Costa F."/>
            <person name="Sybren D.H."/>
            <person name="Raittz R.T."/>
            <person name="Weiss V.A."/>
            <person name="Leao A.C."/>
            <person name="Gomes R."/>
            <person name="De Souza E.M."/>
            <person name="Pedrosa F.O."/>
            <person name="Steffens M.B."/>
            <person name="Bombassaro A."/>
            <person name="Tadra-Sfeir M.Z."/>
            <person name="Moreno L.F."/>
            <person name="Najafzadeh M.J."/>
            <person name="Felipe M.S."/>
            <person name="Teixeira M."/>
            <person name="Sun J."/>
            <person name="Xi L."/>
            <person name="Castro M.A."/>
            <person name="Vicente V.A."/>
        </authorList>
    </citation>
    <scope>NUCLEOTIDE SEQUENCE [LARGE SCALE GENOMIC DNA]</scope>
    <source>
        <strain evidence="2 3">CBS 269.64</strain>
    </source>
</reference>
<gene>
    <name evidence="2" type="ORF">AYO20_09519</name>
</gene>
<organism evidence="2 3">
    <name type="scientific">Fonsecaea nubica</name>
    <dbReference type="NCBI Taxonomy" id="856822"/>
    <lineage>
        <taxon>Eukaryota</taxon>
        <taxon>Fungi</taxon>
        <taxon>Dikarya</taxon>
        <taxon>Ascomycota</taxon>
        <taxon>Pezizomycotina</taxon>
        <taxon>Eurotiomycetes</taxon>
        <taxon>Chaetothyriomycetidae</taxon>
        <taxon>Chaetothyriales</taxon>
        <taxon>Herpotrichiellaceae</taxon>
        <taxon>Fonsecaea</taxon>
    </lineage>
</organism>
<dbReference type="AlphaFoldDB" id="A0A178CHJ3"/>
<name>A0A178CHJ3_9EURO</name>
<sequence length="520" mass="57727">MTDIAHLDNLNLHGIYDVDVEGSIVSINSGLRSNDVKPPECWCGAPMKDIRRYQIHEKLADLKHNFDLLLAKMGRRIASFAAAVDMQRKQLDQTLEMCAKEIRPNPLAAKANAGLVLRRNQEILDLQKNIINFRSNVVDRFQSSMMTLHGIFPYVIPSYNLGIHLHLDVLEFRVVVVRLCDALRLSNQLLSLPDPSFGVQRLGIKILQFVYKESISCARYCQGALDNTLTDTHPSLEAEIRLQQLQFMLFVKSTRAQLFELGHPSDDDCTDVNDDTVRAGLDAVTAICRQSPGTCALLMATAQDIITAFERFDGSKPPSIPEIKNDYTRKIENLWGRYQLGSLTMCRQSHPYSATTFSDGCPNCGKQAQLSGDEIFRESGKYLFENQFLQFMHSKSGKSQKLEHPVLESPTSTMQSAEEPDSEEIAANPGGTESTDEERFLGAMRRALPKIDGGVPSNAVKVPSEAAVCQAAATKEDIGGGMKTKLEGRISSQQPIPVEPQNELAIEEKLLVAMRKMGGN</sequence>
<evidence type="ECO:0000256" key="1">
    <source>
        <dbReference type="SAM" id="MobiDB-lite"/>
    </source>
</evidence>
<comment type="caution">
    <text evidence="2">The sequence shown here is derived from an EMBL/GenBank/DDBJ whole genome shotgun (WGS) entry which is preliminary data.</text>
</comment>
<dbReference type="EMBL" id="LVCJ01000089">
    <property type="protein sequence ID" value="OAL28191.1"/>
    <property type="molecule type" value="Genomic_DNA"/>
</dbReference>
<dbReference type="Proteomes" id="UP000185904">
    <property type="component" value="Unassembled WGS sequence"/>
</dbReference>
<dbReference type="OrthoDB" id="4160673at2759"/>
<evidence type="ECO:0000313" key="2">
    <source>
        <dbReference type="EMBL" id="OAL28191.1"/>
    </source>
</evidence>
<evidence type="ECO:0000313" key="3">
    <source>
        <dbReference type="Proteomes" id="UP000185904"/>
    </source>
</evidence>
<dbReference type="GeneID" id="34592916"/>
<proteinExistence type="predicted"/>
<accession>A0A178CHJ3</accession>
<keyword evidence="3" id="KW-1185">Reference proteome</keyword>
<protein>
    <submittedName>
        <fullName evidence="2">Uncharacterized protein</fullName>
    </submittedName>
</protein>
<feature type="region of interest" description="Disordered" evidence="1">
    <location>
        <begin position="395"/>
        <end position="436"/>
    </location>
</feature>
<dbReference type="RefSeq" id="XP_022496225.1">
    <property type="nucleotide sequence ID" value="XM_022647788.1"/>
</dbReference>